<evidence type="ECO:0000256" key="2">
    <source>
        <dbReference type="ARBA" id="ARBA00001913"/>
    </source>
</evidence>
<dbReference type="GO" id="GO:0046872">
    <property type="term" value="F:metal ion binding"/>
    <property type="evidence" value="ECO:0007669"/>
    <property type="project" value="UniProtKB-KW"/>
</dbReference>
<dbReference type="GO" id="GO:0005737">
    <property type="term" value="C:cytoplasm"/>
    <property type="evidence" value="ECO:0007669"/>
    <property type="project" value="UniProtKB-SubCell"/>
</dbReference>
<comment type="cofactor">
    <cofactor evidence="3">
        <name>Mn(2+)</name>
        <dbReference type="ChEBI" id="CHEBI:29035"/>
    </cofactor>
</comment>
<dbReference type="PRINTS" id="PR01791">
    <property type="entry name" value="REGUCALCIN"/>
</dbReference>
<evidence type="ECO:0000256" key="14">
    <source>
        <dbReference type="PIRSR" id="PIRSR605511-1"/>
    </source>
</evidence>
<feature type="binding site" evidence="15">
    <location>
        <position position="101"/>
    </location>
    <ligand>
        <name>substrate</name>
    </ligand>
</feature>
<dbReference type="EC" id="3.1.1.17" evidence="7"/>
<proteinExistence type="inferred from homology"/>
<feature type="binding site" evidence="15">
    <location>
        <position position="154"/>
    </location>
    <ligand>
        <name>a divalent metal cation</name>
        <dbReference type="ChEBI" id="CHEBI:60240"/>
    </ligand>
</feature>
<feature type="binding site" evidence="15">
    <location>
        <position position="103"/>
    </location>
    <ligand>
        <name>substrate</name>
    </ligand>
</feature>
<evidence type="ECO:0000256" key="8">
    <source>
        <dbReference type="ARBA" id="ARBA00016808"/>
    </source>
</evidence>
<dbReference type="InterPro" id="IPR008367">
    <property type="entry name" value="Regucalcin"/>
</dbReference>
<evidence type="ECO:0000256" key="7">
    <source>
        <dbReference type="ARBA" id="ARBA00013227"/>
    </source>
</evidence>
<keyword evidence="15" id="KW-0862">Zinc</keyword>
<dbReference type="Proteomes" id="UP001519460">
    <property type="component" value="Unassembled WGS sequence"/>
</dbReference>
<dbReference type="InterPro" id="IPR013658">
    <property type="entry name" value="SGL"/>
</dbReference>
<keyword evidence="12" id="KW-0106">Calcium</keyword>
<dbReference type="EMBL" id="JACVVK020000002">
    <property type="protein sequence ID" value="KAK7508219.1"/>
    <property type="molecule type" value="Genomic_DNA"/>
</dbReference>
<comment type="cofactor">
    <cofactor evidence="4">
        <name>Mg(2+)</name>
        <dbReference type="ChEBI" id="CHEBI:18420"/>
    </cofactor>
</comment>
<dbReference type="PRINTS" id="PR01790">
    <property type="entry name" value="SMP30FAMILY"/>
</dbReference>
<evidence type="ECO:0000256" key="6">
    <source>
        <dbReference type="ARBA" id="ARBA00008853"/>
    </source>
</evidence>
<dbReference type="GO" id="GO:0004341">
    <property type="term" value="F:gluconolactonase activity"/>
    <property type="evidence" value="ECO:0007669"/>
    <property type="project" value="UniProtKB-EC"/>
</dbReference>
<accession>A0ABD0M8Q7</accession>
<comment type="cofactor">
    <cofactor evidence="15">
        <name>Zn(2+)</name>
        <dbReference type="ChEBI" id="CHEBI:29105"/>
    </cofactor>
    <text evidence="15">Binds 1 divalent metal cation per subunit.</text>
</comment>
<dbReference type="FunFam" id="2.120.10.30:FF:000027">
    <property type="entry name" value="Regucalcin homologue"/>
    <property type="match status" value="1"/>
</dbReference>
<evidence type="ECO:0000256" key="4">
    <source>
        <dbReference type="ARBA" id="ARBA00001946"/>
    </source>
</evidence>
<feature type="binding site" evidence="15">
    <location>
        <position position="208"/>
    </location>
    <ligand>
        <name>a divalent metal cation</name>
        <dbReference type="ChEBI" id="CHEBI:60240"/>
    </ligand>
</feature>
<evidence type="ECO:0000259" key="16">
    <source>
        <dbReference type="Pfam" id="PF08450"/>
    </source>
</evidence>
<comment type="subcellular location">
    <subcellularLocation>
        <location evidence="5">Cytoplasm</location>
    </subcellularLocation>
</comment>
<keyword evidence="11" id="KW-0378">Hydrolase</keyword>
<feature type="active site" description="Proton donor/acceptor" evidence="14">
    <location>
        <position position="208"/>
    </location>
</feature>
<reference evidence="17 18" key="1">
    <citation type="journal article" date="2023" name="Sci. Data">
        <title>Genome assembly of the Korean intertidal mud-creeper Batillaria attramentaria.</title>
        <authorList>
            <person name="Patra A.K."/>
            <person name="Ho P.T."/>
            <person name="Jun S."/>
            <person name="Lee S.J."/>
            <person name="Kim Y."/>
            <person name="Won Y.J."/>
        </authorList>
    </citation>
    <scope>NUCLEOTIDE SEQUENCE [LARGE SCALE GENOMIC DNA]</scope>
    <source>
        <strain evidence="17">Wonlab-2016</strain>
    </source>
</reference>
<keyword evidence="18" id="KW-1185">Reference proteome</keyword>
<name>A0ABD0M8Q7_9CAEN</name>
<gene>
    <name evidence="17" type="ORF">BaRGS_00000458</name>
</gene>
<feature type="binding site" evidence="15">
    <location>
        <position position="121"/>
    </location>
    <ligand>
        <name>substrate</name>
    </ligand>
</feature>
<evidence type="ECO:0000256" key="5">
    <source>
        <dbReference type="ARBA" id="ARBA00004496"/>
    </source>
</evidence>
<evidence type="ECO:0000256" key="13">
    <source>
        <dbReference type="ARBA" id="ARBA00032464"/>
    </source>
</evidence>
<protein>
    <recommendedName>
        <fullName evidence="8">Regucalcin</fullName>
        <ecNumber evidence="7">3.1.1.17</ecNumber>
    </recommendedName>
    <alternativeName>
        <fullName evidence="13">Gluconolactonase</fullName>
    </alternativeName>
</protein>
<evidence type="ECO:0000256" key="10">
    <source>
        <dbReference type="ARBA" id="ARBA00022723"/>
    </source>
</evidence>
<dbReference type="Pfam" id="PF08450">
    <property type="entry name" value="SGL"/>
    <property type="match status" value="1"/>
</dbReference>
<comment type="caution">
    <text evidence="17">The sequence shown here is derived from an EMBL/GenBank/DDBJ whole genome shotgun (WGS) entry which is preliminary data.</text>
</comment>
<evidence type="ECO:0000256" key="3">
    <source>
        <dbReference type="ARBA" id="ARBA00001936"/>
    </source>
</evidence>
<sequence length="304" mass="33695">MSSPKVEVVLKNSCGLLGEGPHWDDATQSLLYVDIKLMDVHRWNSLTGEDSKVHLKDSVGFVVPRRAGGYVIGLGRRLSLLEWDTATATTIAEVDQDRGTRLNDGKCDARGRVWAGTMGYERGVDNYEMGTASLYSLDIDRSVTKHLSGISTSNGLAWSGDNRVMYYIDSPDRKIYAFDYDLEKGEISKQRVAVEYPADTMDTYGEPDGMTIDLDDKLWVACWRAGAVYKFDPETGKTLQKIDIPAKQTTSVCWGGKNLDELYVTCARCGMTDEYVRETQPLAGSVFKVTGLGAKGRPAYMYEG</sequence>
<evidence type="ECO:0000313" key="17">
    <source>
        <dbReference type="EMBL" id="KAK7508219.1"/>
    </source>
</evidence>
<evidence type="ECO:0000256" key="12">
    <source>
        <dbReference type="ARBA" id="ARBA00022837"/>
    </source>
</evidence>
<evidence type="ECO:0000256" key="1">
    <source>
        <dbReference type="ARBA" id="ARBA00001589"/>
    </source>
</evidence>
<dbReference type="SUPFAM" id="SSF63829">
    <property type="entry name" value="Calcium-dependent phosphotriesterase"/>
    <property type="match status" value="1"/>
</dbReference>
<comment type="catalytic activity">
    <reaction evidence="1">
        <text>D-glucono-1,5-lactone + H2O = D-gluconate + H(+)</text>
        <dbReference type="Rhea" id="RHEA:10440"/>
        <dbReference type="ChEBI" id="CHEBI:15377"/>
        <dbReference type="ChEBI" id="CHEBI:15378"/>
        <dbReference type="ChEBI" id="CHEBI:16217"/>
        <dbReference type="ChEBI" id="CHEBI:18391"/>
        <dbReference type="EC" id="3.1.1.17"/>
    </reaction>
</comment>
<comment type="similarity">
    <text evidence="6">Belongs to the SMP-30/CGR1 family.</text>
</comment>
<keyword evidence="9" id="KW-0963">Cytoplasm</keyword>
<dbReference type="AlphaFoldDB" id="A0ABD0M8Q7"/>
<evidence type="ECO:0000256" key="15">
    <source>
        <dbReference type="PIRSR" id="PIRSR605511-2"/>
    </source>
</evidence>
<feature type="domain" description="SMP-30/Gluconolactonase/LRE-like region" evidence="16">
    <location>
        <begin position="17"/>
        <end position="267"/>
    </location>
</feature>
<dbReference type="InterPro" id="IPR005511">
    <property type="entry name" value="SMP-30"/>
</dbReference>
<dbReference type="Gene3D" id="2.120.10.30">
    <property type="entry name" value="TolB, C-terminal domain"/>
    <property type="match status" value="1"/>
</dbReference>
<keyword evidence="10 15" id="KW-0479">Metal-binding</keyword>
<evidence type="ECO:0000256" key="11">
    <source>
        <dbReference type="ARBA" id="ARBA00022801"/>
    </source>
</evidence>
<dbReference type="PANTHER" id="PTHR10907">
    <property type="entry name" value="REGUCALCIN"/>
    <property type="match status" value="1"/>
</dbReference>
<dbReference type="PANTHER" id="PTHR10907:SF47">
    <property type="entry name" value="REGUCALCIN"/>
    <property type="match status" value="1"/>
</dbReference>
<organism evidence="17 18">
    <name type="scientific">Batillaria attramentaria</name>
    <dbReference type="NCBI Taxonomy" id="370345"/>
    <lineage>
        <taxon>Eukaryota</taxon>
        <taxon>Metazoa</taxon>
        <taxon>Spiralia</taxon>
        <taxon>Lophotrochozoa</taxon>
        <taxon>Mollusca</taxon>
        <taxon>Gastropoda</taxon>
        <taxon>Caenogastropoda</taxon>
        <taxon>Sorbeoconcha</taxon>
        <taxon>Cerithioidea</taxon>
        <taxon>Batillariidae</taxon>
        <taxon>Batillaria</taxon>
    </lineage>
</organism>
<comment type="cofactor">
    <cofactor evidence="2">
        <name>Ca(2+)</name>
        <dbReference type="ChEBI" id="CHEBI:29108"/>
    </cofactor>
</comment>
<evidence type="ECO:0000256" key="9">
    <source>
        <dbReference type="ARBA" id="ARBA00022490"/>
    </source>
</evidence>
<feature type="binding site" evidence="15">
    <location>
        <position position="19"/>
    </location>
    <ligand>
        <name>a divalent metal cation</name>
        <dbReference type="ChEBI" id="CHEBI:60240"/>
    </ligand>
</feature>
<dbReference type="InterPro" id="IPR011042">
    <property type="entry name" value="6-blade_b-propeller_TolB-like"/>
</dbReference>
<evidence type="ECO:0000313" key="18">
    <source>
        <dbReference type="Proteomes" id="UP001519460"/>
    </source>
</evidence>